<dbReference type="PROSITE" id="PS51273">
    <property type="entry name" value="GATASE_TYPE_1"/>
    <property type="match status" value="1"/>
</dbReference>
<dbReference type="Pfam" id="PF00117">
    <property type="entry name" value="GATase"/>
    <property type="match status" value="1"/>
</dbReference>
<dbReference type="PRINTS" id="PR00097">
    <property type="entry name" value="ANTSNTHASEII"/>
</dbReference>
<accession>A0A2W5T1J7</accession>
<reference evidence="4 5" key="1">
    <citation type="submission" date="2017-08" db="EMBL/GenBank/DDBJ databases">
        <title>Infants hospitalized years apart are colonized by the same room-sourced microbial strains.</title>
        <authorList>
            <person name="Brooks B."/>
            <person name="Olm M.R."/>
            <person name="Firek B.A."/>
            <person name="Baker R."/>
            <person name="Thomas B.C."/>
            <person name="Morowitz M.J."/>
            <person name="Banfield J.F."/>
        </authorList>
    </citation>
    <scope>NUCLEOTIDE SEQUENCE [LARGE SCALE GENOMIC DNA]</scope>
    <source>
        <strain evidence="4">S2_003_000_R2_14</strain>
    </source>
</reference>
<dbReference type="GO" id="GO:0046820">
    <property type="term" value="F:4-amino-4-deoxychorismate synthase activity"/>
    <property type="evidence" value="ECO:0007669"/>
    <property type="project" value="TreeGrafter"/>
</dbReference>
<dbReference type="Pfam" id="PF00425">
    <property type="entry name" value="Chorismate_bind"/>
    <property type="match status" value="1"/>
</dbReference>
<dbReference type="InterPro" id="IPR015890">
    <property type="entry name" value="Chorismate_C"/>
</dbReference>
<gene>
    <name evidence="4" type="ORF">DI536_29765</name>
</gene>
<evidence type="ECO:0000313" key="4">
    <source>
        <dbReference type="EMBL" id="PZR06703.1"/>
    </source>
</evidence>
<feature type="domain" description="Chorismate-utilising enzyme C-terminal" evidence="3">
    <location>
        <begin position="297"/>
        <end position="538"/>
    </location>
</feature>
<dbReference type="InterPro" id="IPR019999">
    <property type="entry name" value="Anth_synth_I-like"/>
</dbReference>
<organism evidence="4 5">
    <name type="scientific">Archangium gephyra</name>
    <dbReference type="NCBI Taxonomy" id="48"/>
    <lineage>
        <taxon>Bacteria</taxon>
        <taxon>Pseudomonadati</taxon>
        <taxon>Myxococcota</taxon>
        <taxon>Myxococcia</taxon>
        <taxon>Myxococcales</taxon>
        <taxon>Cystobacterineae</taxon>
        <taxon>Archangiaceae</taxon>
        <taxon>Archangium</taxon>
    </lineage>
</organism>
<dbReference type="GO" id="GO:0000162">
    <property type="term" value="P:L-tryptophan biosynthetic process"/>
    <property type="evidence" value="ECO:0007669"/>
    <property type="project" value="TreeGrafter"/>
</dbReference>
<feature type="domain" description="Glutamine amidotransferase" evidence="2">
    <location>
        <begin position="29"/>
        <end position="200"/>
    </location>
</feature>
<evidence type="ECO:0000259" key="3">
    <source>
        <dbReference type="Pfam" id="PF00425"/>
    </source>
</evidence>
<dbReference type="SUPFAM" id="SSF56322">
    <property type="entry name" value="ADC synthase"/>
    <property type="match status" value="1"/>
</dbReference>
<dbReference type="InterPro" id="IPR006221">
    <property type="entry name" value="TrpG/PapA_dom"/>
</dbReference>
<dbReference type="InterPro" id="IPR017926">
    <property type="entry name" value="GATASE"/>
</dbReference>
<proteinExistence type="predicted"/>
<evidence type="ECO:0000313" key="5">
    <source>
        <dbReference type="Proteomes" id="UP000249061"/>
    </source>
</evidence>
<dbReference type="InterPro" id="IPR005801">
    <property type="entry name" value="ADC_synthase"/>
</dbReference>
<dbReference type="PANTHER" id="PTHR11236:SF50">
    <property type="entry name" value="AMINODEOXYCHORISMATE SYNTHASE COMPONENT 1"/>
    <property type="match status" value="1"/>
</dbReference>
<dbReference type="Gene3D" id="3.60.120.10">
    <property type="entry name" value="Anthranilate synthase"/>
    <property type="match status" value="1"/>
</dbReference>
<evidence type="ECO:0000259" key="2">
    <source>
        <dbReference type="Pfam" id="PF00117"/>
    </source>
</evidence>
<evidence type="ECO:0000256" key="1">
    <source>
        <dbReference type="ARBA" id="ARBA00022962"/>
    </source>
</evidence>
<sequence>MYLMDEVVGKPRTCRTCATSASAVPRVLFIENHDSFSWNVIDALPFAREEICVVSAVEAATVLPTLESSDVVVMGPGPMDPQRAGLVELVHEVAKRRLQFVGVCLGHQALGLAFGATLFRSTPTHGKRAIAQFHDGRSLEVMRYHSLSLTDVKSPLRVTASLADGTVMAVEHESLPMRGVQFHPDSFGTPFGRALLAELFNRAEKIETKFPSPARAPAQGEGPTVALSSLKDDFALLSPEFTNSTSWTLVDLTKPGDARVWFARAEGRAEALSGLARPVHLALDVAPASLNVTLDDTGFLDGVRSIRERIAAGDVYQVNLTARASLGEVDGAALLSRLCARGVPRFAAWVKSSRFGEFVSASPELLVETAGQWVHVEPMKGTAASADQLINSEKDRAELAMITDLLRDDLHRLCEARSVVVTNERRLIPLAYAVQSVADVEGTLRAGVSLHDVLNVVHPGGSVTGAPRRSALQIIAELERTPRGAYCGTLGLEMNGRSRFSLLIRTAERLPTHWQYGVGGGITWDSSPEAELDEVRLKLGALGGT</sequence>
<dbReference type="Proteomes" id="UP000249061">
    <property type="component" value="Unassembled WGS sequence"/>
</dbReference>
<keyword evidence="1" id="KW-0315">Glutamine amidotransferase</keyword>
<dbReference type="SUPFAM" id="SSF52317">
    <property type="entry name" value="Class I glutamine amidotransferase-like"/>
    <property type="match status" value="1"/>
</dbReference>
<comment type="caution">
    <text evidence="4">The sequence shown here is derived from an EMBL/GenBank/DDBJ whole genome shotgun (WGS) entry which is preliminary data.</text>
</comment>
<dbReference type="AlphaFoldDB" id="A0A2W5T1J7"/>
<dbReference type="PANTHER" id="PTHR11236">
    <property type="entry name" value="AMINOBENZOATE/ANTHRANILATE SYNTHASE"/>
    <property type="match status" value="1"/>
</dbReference>
<dbReference type="CDD" id="cd01743">
    <property type="entry name" value="GATase1_Anthranilate_Synthase"/>
    <property type="match status" value="1"/>
</dbReference>
<dbReference type="InterPro" id="IPR029062">
    <property type="entry name" value="Class_I_gatase-like"/>
</dbReference>
<protein>
    <submittedName>
        <fullName evidence="4">Uncharacterized protein</fullName>
    </submittedName>
</protein>
<dbReference type="PRINTS" id="PR00096">
    <property type="entry name" value="GATASE"/>
</dbReference>
<dbReference type="Gene3D" id="3.40.50.880">
    <property type="match status" value="1"/>
</dbReference>
<dbReference type="EMBL" id="QFQP01000036">
    <property type="protein sequence ID" value="PZR06703.1"/>
    <property type="molecule type" value="Genomic_DNA"/>
</dbReference>
<name>A0A2W5T1J7_9BACT</name>